<dbReference type="Gene3D" id="2.40.10.10">
    <property type="entry name" value="Trypsin-like serine proteases"/>
    <property type="match status" value="2"/>
</dbReference>
<dbReference type="GO" id="GO:0005576">
    <property type="term" value="C:extracellular region"/>
    <property type="evidence" value="ECO:0007669"/>
    <property type="project" value="UniProtKB-SubCell"/>
</dbReference>
<feature type="active site" description="Charge relay system" evidence="11">
    <location>
        <position position="342"/>
    </location>
</feature>
<keyword evidence="15" id="KW-1185">Reference proteome</keyword>
<dbReference type="InterPro" id="IPR047680">
    <property type="entry name" value="MarP-like"/>
</dbReference>
<sequence length="402" mass="41526">MTGSTVVDAVIVLAAIAAMFTGWRQGGSSALLSLIGVLLGGWGALELLPHALDLVDGASARFFVAILVVAGGVVAGYGLGSWAGLKLRDGIRTRNLLRVDSAVGAVVQIVTTLLIIWMVVVPMTANNSGDLGTSVRGSKILRGVSNIAPEWLQALPNRAATLFTDSGFPAVTDPFDDVPVVEVEEPDSELEASPVVAATRASVVRVVGQAEQCSKLLQGSGFMVSDDMIMTNAHVVAGTDLVGIETVNGEFEAEVVYYNPQADIALLRVSADTGLTPLTWASEVAEPNDDAIVMGYPLGGPFQATPARVRDLLTVSGPDIYADTRVDREAYTLRGTVVQGNSGGPVLNAAGEVIGVVFGAAVGDSETGYALSKAEVLKHVGDLASFDAVYVDAVGTQSCVAG</sequence>
<dbReference type="InterPro" id="IPR003825">
    <property type="entry name" value="Colicin-V_CvpA"/>
</dbReference>
<keyword evidence="6" id="KW-0732">Signal</keyword>
<evidence type="ECO:0000256" key="2">
    <source>
        <dbReference type="ARBA" id="ARBA00004613"/>
    </source>
</evidence>
<evidence type="ECO:0000256" key="13">
    <source>
        <dbReference type="SAM" id="Phobius"/>
    </source>
</evidence>
<dbReference type="PANTHER" id="PTHR43019">
    <property type="entry name" value="SERINE ENDOPROTEASE DEGS"/>
    <property type="match status" value="1"/>
</dbReference>
<keyword evidence="10 13" id="KW-0472">Membrane</keyword>
<proteinExistence type="inferred from homology"/>
<feature type="active site" description="Charge relay system" evidence="11">
    <location>
        <position position="234"/>
    </location>
</feature>
<evidence type="ECO:0000256" key="4">
    <source>
        <dbReference type="ARBA" id="ARBA00022670"/>
    </source>
</evidence>
<dbReference type="GO" id="GO:0009403">
    <property type="term" value="P:toxin biosynthetic process"/>
    <property type="evidence" value="ECO:0007669"/>
    <property type="project" value="InterPro"/>
</dbReference>
<feature type="transmembrane region" description="Helical" evidence="13">
    <location>
        <begin position="97"/>
        <end position="120"/>
    </location>
</feature>
<comment type="subcellular location">
    <subcellularLocation>
        <location evidence="1">Membrane</location>
        <topology evidence="1">Multi-pass membrane protein</topology>
    </subcellularLocation>
    <subcellularLocation>
        <location evidence="2">Secreted</location>
    </subcellularLocation>
</comment>
<dbReference type="Proteomes" id="UP000014809">
    <property type="component" value="Chromosome"/>
</dbReference>
<dbReference type="PANTHER" id="PTHR43019:SF23">
    <property type="entry name" value="PROTEASE DO-LIKE 5, CHLOROPLASTIC"/>
    <property type="match status" value="1"/>
</dbReference>
<evidence type="ECO:0000256" key="7">
    <source>
        <dbReference type="ARBA" id="ARBA00022801"/>
    </source>
</evidence>
<dbReference type="Pfam" id="PF13365">
    <property type="entry name" value="Trypsin_2"/>
    <property type="match status" value="1"/>
</dbReference>
<keyword evidence="7 12" id="KW-0378">Hydrolase</keyword>
<dbReference type="SUPFAM" id="SSF50494">
    <property type="entry name" value="Trypsin-like serine proteases"/>
    <property type="match status" value="1"/>
</dbReference>
<dbReference type="RefSeq" id="WP_020442082.1">
    <property type="nucleotide sequence ID" value="NC_021663.1"/>
</dbReference>
<evidence type="ECO:0000256" key="1">
    <source>
        <dbReference type="ARBA" id="ARBA00004141"/>
    </source>
</evidence>
<protein>
    <recommendedName>
        <fullName evidence="12">Serine protease</fullName>
        <ecNumber evidence="12">3.4.21.-</ecNumber>
    </recommendedName>
</protein>
<dbReference type="GO" id="GO:0006508">
    <property type="term" value="P:proteolysis"/>
    <property type="evidence" value="ECO:0007669"/>
    <property type="project" value="UniProtKB-KW"/>
</dbReference>
<dbReference type="GO" id="GO:0016020">
    <property type="term" value="C:membrane"/>
    <property type="evidence" value="ECO:0007669"/>
    <property type="project" value="UniProtKB-SubCell"/>
</dbReference>
<evidence type="ECO:0000256" key="9">
    <source>
        <dbReference type="ARBA" id="ARBA00022989"/>
    </source>
</evidence>
<accession>S4XM63</accession>
<feature type="transmembrane region" description="Helical" evidence="13">
    <location>
        <begin position="60"/>
        <end position="85"/>
    </location>
</feature>
<dbReference type="EC" id="3.4.21.-" evidence="12"/>
<dbReference type="GO" id="GO:0008236">
    <property type="term" value="F:serine-type peptidase activity"/>
    <property type="evidence" value="ECO:0007669"/>
    <property type="project" value="UniProtKB-KW"/>
</dbReference>
<keyword evidence="8 12" id="KW-0720">Serine protease</keyword>
<feature type="transmembrane region" description="Helical" evidence="13">
    <location>
        <begin position="30"/>
        <end position="48"/>
    </location>
</feature>
<name>S4XM63_9CORY</name>
<evidence type="ECO:0000313" key="14">
    <source>
        <dbReference type="EMBL" id="AGP31733.1"/>
    </source>
</evidence>
<organism evidence="14 15">
    <name type="scientific">Corynebacterium terpenotabidum Y-11</name>
    <dbReference type="NCBI Taxonomy" id="1200352"/>
    <lineage>
        <taxon>Bacteria</taxon>
        <taxon>Bacillati</taxon>
        <taxon>Actinomycetota</taxon>
        <taxon>Actinomycetes</taxon>
        <taxon>Mycobacteriales</taxon>
        <taxon>Corynebacteriaceae</taxon>
        <taxon>Corynebacterium</taxon>
    </lineage>
</organism>
<comment type="similarity">
    <text evidence="3 12">Belongs to the peptidase S1B family.</text>
</comment>
<dbReference type="Pfam" id="PF02674">
    <property type="entry name" value="Colicin_V"/>
    <property type="match status" value="1"/>
</dbReference>
<reference evidence="14 15" key="1">
    <citation type="submission" date="2012-06" db="EMBL/GenBank/DDBJ databases">
        <title>Complete genome sequence of Corynebacterium terpenotabidum Y-11 (=DSM 44721).</title>
        <authorList>
            <person name="Ruckert C."/>
            <person name="Albersmeier A."/>
            <person name="Al-Dilaimi A."/>
            <person name="Szczepanowski R."/>
            <person name="Kalinowski J."/>
        </authorList>
    </citation>
    <scope>NUCLEOTIDE SEQUENCE [LARGE SCALE GENOMIC DNA]</scope>
    <source>
        <strain evidence="14 15">Y-11</strain>
    </source>
</reference>
<dbReference type="NCBIfam" id="NF033740">
    <property type="entry name" value="MarP_fam_protase"/>
    <property type="match status" value="1"/>
</dbReference>
<dbReference type="MEROPS" id="S01.513"/>
<keyword evidence="4 12" id="KW-0645">Protease</keyword>
<feature type="active site" description="Charge relay system" evidence="11">
    <location>
        <position position="263"/>
    </location>
</feature>
<dbReference type="InterPro" id="IPR043504">
    <property type="entry name" value="Peptidase_S1_PA_chymotrypsin"/>
</dbReference>
<dbReference type="KEGG" id="cter:A606_10470"/>
<evidence type="ECO:0000256" key="8">
    <source>
        <dbReference type="ARBA" id="ARBA00022825"/>
    </source>
</evidence>
<dbReference type="EMBL" id="CP003696">
    <property type="protein sequence ID" value="AGP31733.1"/>
    <property type="molecule type" value="Genomic_DNA"/>
</dbReference>
<evidence type="ECO:0000256" key="10">
    <source>
        <dbReference type="ARBA" id="ARBA00023136"/>
    </source>
</evidence>
<feature type="transmembrane region" description="Helical" evidence="13">
    <location>
        <begin position="6"/>
        <end position="23"/>
    </location>
</feature>
<dbReference type="AlphaFoldDB" id="S4XM63"/>
<dbReference type="InterPro" id="IPR008256">
    <property type="entry name" value="Peptidase_S1B"/>
</dbReference>
<dbReference type="STRING" id="1200352.A606_10470"/>
<evidence type="ECO:0000256" key="3">
    <source>
        <dbReference type="ARBA" id="ARBA00008764"/>
    </source>
</evidence>
<keyword evidence="5 13" id="KW-0812">Transmembrane</keyword>
<dbReference type="eggNOG" id="COG0265">
    <property type="taxonomic scope" value="Bacteria"/>
</dbReference>
<dbReference type="PRINTS" id="PR00839">
    <property type="entry name" value="V8PROTEASE"/>
</dbReference>
<gene>
    <name evidence="14" type="ORF">A606_10470</name>
</gene>
<dbReference type="OrthoDB" id="9766361at2"/>
<evidence type="ECO:0000256" key="5">
    <source>
        <dbReference type="ARBA" id="ARBA00022692"/>
    </source>
</evidence>
<evidence type="ECO:0000256" key="12">
    <source>
        <dbReference type="RuleBase" id="RU004296"/>
    </source>
</evidence>
<evidence type="ECO:0000256" key="11">
    <source>
        <dbReference type="PIRSR" id="PIRSR608256-1"/>
    </source>
</evidence>
<dbReference type="HOGENOM" id="CLU_043139_0_0_11"/>
<keyword evidence="9 13" id="KW-1133">Transmembrane helix</keyword>
<dbReference type="PATRIC" id="fig|1200352.3.peg.2135"/>
<evidence type="ECO:0000313" key="15">
    <source>
        <dbReference type="Proteomes" id="UP000014809"/>
    </source>
</evidence>
<dbReference type="InterPro" id="IPR009003">
    <property type="entry name" value="Peptidase_S1_PA"/>
</dbReference>
<evidence type="ECO:0000256" key="6">
    <source>
        <dbReference type="ARBA" id="ARBA00022729"/>
    </source>
</evidence>